<reference evidence="7 8" key="1">
    <citation type="journal article" date="2014" name="Genome Announc.">
        <title>Draft Genome Sequences of Marinobacter similis A3d10T and Marinobacter salarius R9SW1T.</title>
        <authorList>
            <person name="Ivanova E.P."/>
            <person name="Ng H.J."/>
            <person name="Webb H.K."/>
            <person name="Feng G."/>
            <person name="Oshima K."/>
            <person name="Hattori M."/>
            <person name="Ohkuma M."/>
            <person name="Sergeev A.F."/>
            <person name="Mikhailov V.V."/>
            <person name="Crawford R.J."/>
            <person name="Sawabe T."/>
        </authorList>
    </citation>
    <scope>NUCLEOTIDE SEQUENCE [LARGE SCALE GENOMIC DNA]</scope>
    <source>
        <strain evidence="7 8">A3d10</strain>
    </source>
</reference>
<dbReference type="InterPro" id="IPR013345">
    <property type="entry name" value="RTP_Rdtase_AdoCbl-dep"/>
</dbReference>
<dbReference type="NCBIfam" id="TIGR02505">
    <property type="entry name" value="RTPR"/>
    <property type="match status" value="1"/>
</dbReference>
<dbReference type="GO" id="GO:0031419">
    <property type="term" value="F:cobalamin binding"/>
    <property type="evidence" value="ECO:0007669"/>
    <property type="project" value="UniProtKB-KW"/>
</dbReference>
<dbReference type="Proteomes" id="UP000061489">
    <property type="component" value="Chromosome"/>
</dbReference>
<comment type="cofactor">
    <cofactor evidence="1">
        <name>adenosylcob(III)alamin</name>
        <dbReference type="ChEBI" id="CHEBI:18408"/>
    </cofactor>
</comment>
<dbReference type="GO" id="GO:0000166">
    <property type="term" value="F:nucleotide binding"/>
    <property type="evidence" value="ECO:0007669"/>
    <property type="project" value="InterPro"/>
</dbReference>
<keyword evidence="5" id="KW-0170">Cobalt</keyword>
<dbReference type="GO" id="GO:0006260">
    <property type="term" value="P:DNA replication"/>
    <property type="evidence" value="ECO:0007669"/>
    <property type="project" value="InterPro"/>
</dbReference>
<feature type="domain" description="Ribonucleotide reductase alpha-helical" evidence="6">
    <location>
        <begin position="8"/>
        <end position="84"/>
    </location>
</feature>
<dbReference type="Gene3D" id="3.20.70.20">
    <property type="match status" value="1"/>
</dbReference>
<evidence type="ECO:0000259" key="6">
    <source>
        <dbReference type="Pfam" id="PF17975"/>
    </source>
</evidence>
<evidence type="ECO:0000256" key="3">
    <source>
        <dbReference type="ARBA" id="ARBA00022628"/>
    </source>
</evidence>
<organism evidence="7 8">
    <name type="scientific">Marinobacter similis</name>
    <dbReference type="NCBI Taxonomy" id="1420916"/>
    <lineage>
        <taxon>Bacteria</taxon>
        <taxon>Pseudomonadati</taxon>
        <taxon>Pseudomonadota</taxon>
        <taxon>Gammaproteobacteria</taxon>
        <taxon>Pseudomonadales</taxon>
        <taxon>Marinobacteraceae</taxon>
        <taxon>Marinobacter</taxon>
    </lineage>
</organism>
<dbReference type="InterPro" id="IPR050862">
    <property type="entry name" value="RdRp_reductase_class-2"/>
</dbReference>
<evidence type="ECO:0000256" key="5">
    <source>
        <dbReference type="ARBA" id="ARBA00023285"/>
    </source>
</evidence>
<dbReference type="STRING" id="1420916.AU14_17435"/>
<proteinExistence type="predicted"/>
<dbReference type="HOGENOM" id="CLU_002384_0_0_6"/>
<protein>
    <recommendedName>
        <fullName evidence="2">Adenosylcobalamin-dependent ribonucleoside-triphosphate reductase</fullName>
    </recommendedName>
</protein>
<dbReference type="AlphaFoldDB" id="W5YTA3"/>
<dbReference type="InterPro" id="IPR040763">
    <property type="entry name" value="RNR_alpha_hel"/>
</dbReference>
<evidence type="ECO:0000256" key="2">
    <source>
        <dbReference type="ARBA" id="ARBA00021063"/>
    </source>
</evidence>
<keyword evidence="8" id="KW-1185">Reference proteome</keyword>
<dbReference type="EMBL" id="CP007151">
    <property type="protein sequence ID" value="AHI29708.1"/>
    <property type="molecule type" value="Genomic_DNA"/>
</dbReference>
<dbReference type="PANTHER" id="PTHR43371:SF1">
    <property type="entry name" value="RIBONUCLEOSIDE-DIPHOSPHATE REDUCTASE"/>
    <property type="match status" value="1"/>
</dbReference>
<dbReference type="PANTHER" id="PTHR43371">
    <property type="entry name" value="VITAMIN B12-DEPENDENT RIBONUCLEOTIDE REDUCTASE"/>
    <property type="match status" value="1"/>
</dbReference>
<name>W5YTA3_9GAMM</name>
<dbReference type="Gene3D" id="3.90.1390.10">
    <property type="entry name" value="b-12 dependent (class ii) ribonucleotide reductase, chain A, domain 3"/>
    <property type="match status" value="1"/>
</dbReference>
<dbReference type="KEGG" id="msx:AU14_17435"/>
<dbReference type="GO" id="GO:0004748">
    <property type="term" value="F:ribonucleoside-diphosphate reductase activity, thioredoxin disulfide as acceptor"/>
    <property type="evidence" value="ECO:0007669"/>
    <property type="project" value="InterPro"/>
</dbReference>
<sequence>MTQSVRSQIVARRTYNRPLNAEGSIFETWAETVNRVITHQRWLWERAQGKKLSYDQMLELDELRVLMLERKVSVSGRTLWLGGTDVAKTREASQFNCSFLRVETIYDVVDSLWLLLQGCGVGFSPVIGTLTGFMQRIPEIETVRSTRTGKGGNEHNVETFSDGVWTIQVGDSAKAWAKSIGKLLAGKYPAKKLVLDFSQIRPAGERLAGYGWISSGDEQIANAYEKIAHILNRKAGCLLTRMDILDLENHLGTVLSSRRSAEIAIFPVDEEEWEEFAVAKKDYWLHDNAHRTQSNNSLLFKKKPLKRELERIFAMMQEAGGSEPGFINAEAARRRAPWFWGCNPCVEILLGNKSFCNLTEVDVAKFKNDPAGLLRALYIAARANYRQTCVDLRDGILQESWHLNNYHLRLCGVGLTGIARRPDLGAWEYTDMQRVATSAAYSMADELGTPRPKNVTCVKPSGTLSKVMDTTEGVHKPLGRYIFNNVAFSKHDPLVQILDRANYRVFDHPTDPSAVLATLPVSWDDVPFETVDGTEVNLESAVSQLERYKLLQQNWTQQNTSVTISYDPTEVPAIIKWLLDNWDVYVGVSFLYRTDPTKTAADLGYQYLPQEVVTKEVYDKYTSKLQPIVLDQESNSFDELLDDECASGVCPVR</sequence>
<evidence type="ECO:0000256" key="1">
    <source>
        <dbReference type="ARBA" id="ARBA00001922"/>
    </source>
</evidence>
<gene>
    <name evidence="7" type="ORF">AU14_17435</name>
</gene>
<dbReference type="SUPFAM" id="SSF51998">
    <property type="entry name" value="PFL-like glycyl radical enzymes"/>
    <property type="match status" value="1"/>
</dbReference>
<keyword evidence="4" id="KW-0560">Oxidoreductase</keyword>
<keyword evidence="3" id="KW-0846">Cobalamin</keyword>
<dbReference type="GO" id="GO:0008998">
    <property type="term" value="F:ribonucleoside-triphosphate reductase (thioredoxin) activity"/>
    <property type="evidence" value="ECO:0007669"/>
    <property type="project" value="InterPro"/>
</dbReference>
<dbReference type="Gene3D" id="3.30.1620.10">
    <property type="entry name" value="b-12 dependent (class ii) ribonucleotide reductase, Chain A, Domain 2"/>
    <property type="match status" value="1"/>
</dbReference>
<dbReference type="OrthoDB" id="9804622at2"/>
<evidence type="ECO:0000313" key="8">
    <source>
        <dbReference type="Proteomes" id="UP000061489"/>
    </source>
</evidence>
<accession>W5YTA3</accession>
<evidence type="ECO:0000256" key="4">
    <source>
        <dbReference type="ARBA" id="ARBA00023002"/>
    </source>
</evidence>
<evidence type="ECO:0000313" key="7">
    <source>
        <dbReference type="EMBL" id="AHI29708.1"/>
    </source>
</evidence>
<dbReference type="Pfam" id="PF17975">
    <property type="entry name" value="RNR_Alpha"/>
    <property type="match status" value="1"/>
</dbReference>
<dbReference type="RefSeq" id="WP_041342802.1">
    <property type="nucleotide sequence ID" value="NZ_CP007151.1"/>
</dbReference>